<protein>
    <recommendedName>
        <fullName evidence="1">Bacteroidetes PKD-like domain-containing protein</fullName>
    </recommendedName>
</protein>
<proteinExistence type="predicted"/>
<evidence type="ECO:0000259" key="1">
    <source>
        <dbReference type="Pfam" id="PF16820"/>
    </source>
</evidence>
<evidence type="ECO:0000313" key="2">
    <source>
        <dbReference type="EMBL" id="MBC5616905.1"/>
    </source>
</evidence>
<feature type="domain" description="Bacteroidetes PKD-like" evidence="1">
    <location>
        <begin position="61"/>
        <end position="127"/>
    </location>
</feature>
<accession>A0ABR7CNZ1</accession>
<comment type="caution">
    <text evidence="2">The sequence shown here is derived from an EMBL/GenBank/DDBJ whole genome shotgun (WGS) entry which is preliminary data.</text>
</comment>
<evidence type="ECO:0000313" key="3">
    <source>
        <dbReference type="Proteomes" id="UP000636891"/>
    </source>
</evidence>
<dbReference type="Proteomes" id="UP000636891">
    <property type="component" value="Unassembled WGS sequence"/>
</dbReference>
<name>A0ABR7CNZ1_9BACT</name>
<keyword evidence="3" id="KW-1185">Reference proteome</keyword>
<dbReference type="Pfam" id="PF16820">
    <property type="entry name" value="PKD_3"/>
    <property type="match status" value="1"/>
</dbReference>
<sequence length="382" mass="42843">MPVTMPCTSGELMGRQVGRDKTYTYEAGNDSFTFYIDFSITTDYGSDELEIQVDIVSLLSPKILLAVPEEGYIVPVGVDLELKPEVINSENTEYTWTVYGEKKSDQKDFIFNSSKIGMYEVVLIAKNADGEGVLKFNVKVCTSEEMPFEWMWETETFNLTIGRTAFIRSYWIKNAFDATYSWQVDGSDEIVQTGHECLFAYKPETQGTHPVTVTMKNQYIERKKTFTVNVYPPVQPRPITATSKATADHGYFFLLAPAQHVNRGNSETVIPFANQAAVNAFIYDHPGSTEFGASLGAWGGYLMVGFDHSVENSGAYDLAIKGNQFPDWSEPGIVWVMQDENGDGEPNDTWCELKGSLYEAEGYVRDYAVTCCKGGIYEPIIW</sequence>
<organism evidence="2 3">
    <name type="scientific">Alistipes hominis</name>
    <dbReference type="NCBI Taxonomy" id="2763015"/>
    <lineage>
        <taxon>Bacteria</taxon>
        <taxon>Pseudomonadati</taxon>
        <taxon>Bacteroidota</taxon>
        <taxon>Bacteroidia</taxon>
        <taxon>Bacteroidales</taxon>
        <taxon>Rikenellaceae</taxon>
        <taxon>Alistipes</taxon>
    </lineage>
</organism>
<gene>
    <name evidence="2" type="ORF">H8S08_07735</name>
</gene>
<reference evidence="2 3" key="1">
    <citation type="submission" date="2020-08" db="EMBL/GenBank/DDBJ databases">
        <title>Genome public.</title>
        <authorList>
            <person name="Liu C."/>
            <person name="Sun Q."/>
        </authorList>
    </citation>
    <scope>NUCLEOTIDE SEQUENCE [LARGE SCALE GENOMIC DNA]</scope>
    <source>
        <strain evidence="2 3">New-7</strain>
    </source>
</reference>
<dbReference type="EMBL" id="JACOOK010000003">
    <property type="protein sequence ID" value="MBC5616905.1"/>
    <property type="molecule type" value="Genomic_DNA"/>
</dbReference>
<dbReference type="InterPro" id="IPR041696">
    <property type="entry name" value="PKD_3"/>
</dbReference>